<dbReference type="EMBL" id="BPQB01000030">
    <property type="protein sequence ID" value="GJE93102.1"/>
    <property type="molecule type" value="Genomic_DNA"/>
</dbReference>
<dbReference type="AlphaFoldDB" id="A0A9P3LGH6"/>
<proteinExistence type="predicted"/>
<feature type="domain" description="Endonuclease/exonuclease/phosphatase" evidence="2">
    <location>
        <begin position="53"/>
        <end position="358"/>
    </location>
</feature>
<dbReference type="InterPro" id="IPR005135">
    <property type="entry name" value="Endo/exonuclease/phosphatase"/>
</dbReference>
<dbReference type="CDD" id="cd09083">
    <property type="entry name" value="EEP-1"/>
    <property type="match status" value="1"/>
</dbReference>
<protein>
    <submittedName>
        <fullName evidence="3">Endonuclease/exonuclease/phosphatase family protein</fullName>
    </submittedName>
</protein>
<sequence>MYARPTLAGRTIILEGLIFVHLFLLGFFCLKAVSVVTSSKRAVVPENMSIRIATYNLRFDSMPDNITVAQTLAALPDPLTAPTFLGKTGEQPWSTRRIKVWQDLMSEGVVLFGVQEGLVRQVNDLATLLGPDWEWIGVGRDDGKQAGEFSAIFFNKNFIELREWDTFWLSLTPFDVSRFPGAGSLRICTASRMTLKTSNGNVNFSYLNTHLDDQSDGQRRLGASLILQRAKFEAFNSSGGPVIVTGDFNSPSVGTDSGAYMIATGELPPEAINATFAQTFAVPNGTLTDFVLDDLKAQAPRSSIGGNFATFTGFNAPGDTSSFTRIDFVFGGSNGKWNATQYKVGTSLTDDGVLASDHRPVFADITLL</sequence>
<keyword evidence="1" id="KW-0472">Membrane</keyword>
<keyword evidence="3" id="KW-0378">Hydrolase</keyword>
<keyword evidence="3" id="KW-0540">Nuclease</keyword>
<keyword evidence="1" id="KW-0812">Transmembrane</keyword>
<dbReference type="Gene3D" id="3.60.10.10">
    <property type="entry name" value="Endonuclease/exonuclease/phosphatase"/>
    <property type="match status" value="1"/>
</dbReference>
<keyword evidence="3" id="KW-0255">Endonuclease</keyword>
<keyword evidence="1" id="KW-1133">Transmembrane helix</keyword>
<reference evidence="3 4" key="1">
    <citation type="submission" date="2021-08" db="EMBL/GenBank/DDBJ databases">
        <title>Draft Genome Sequence of Phanerochaete sordida strain YK-624.</title>
        <authorList>
            <person name="Mori T."/>
            <person name="Dohra H."/>
            <person name="Suzuki T."/>
            <person name="Kawagishi H."/>
            <person name="Hirai H."/>
        </authorList>
    </citation>
    <scope>NUCLEOTIDE SEQUENCE [LARGE SCALE GENOMIC DNA]</scope>
    <source>
        <strain evidence="3 4">YK-624</strain>
    </source>
</reference>
<dbReference type="Proteomes" id="UP000703269">
    <property type="component" value="Unassembled WGS sequence"/>
</dbReference>
<organism evidence="3 4">
    <name type="scientific">Phanerochaete sordida</name>
    <dbReference type="NCBI Taxonomy" id="48140"/>
    <lineage>
        <taxon>Eukaryota</taxon>
        <taxon>Fungi</taxon>
        <taxon>Dikarya</taxon>
        <taxon>Basidiomycota</taxon>
        <taxon>Agaricomycotina</taxon>
        <taxon>Agaricomycetes</taxon>
        <taxon>Polyporales</taxon>
        <taxon>Phanerochaetaceae</taxon>
        <taxon>Phanerochaete</taxon>
    </lineage>
</organism>
<name>A0A9P3LGH6_9APHY</name>
<evidence type="ECO:0000259" key="2">
    <source>
        <dbReference type="Pfam" id="PF03372"/>
    </source>
</evidence>
<dbReference type="SUPFAM" id="SSF56219">
    <property type="entry name" value="DNase I-like"/>
    <property type="match status" value="1"/>
</dbReference>
<comment type="caution">
    <text evidence="3">The sequence shown here is derived from an EMBL/GenBank/DDBJ whole genome shotgun (WGS) entry which is preliminary data.</text>
</comment>
<dbReference type="OrthoDB" id="276515at2759"/>
<gene>
    <name evidence="3" type="ORF">PsYK624_092610</name>
</gene>
<accession>A0A9P3LGH6</accession>
<evidence type="ECO:0000313" key="3">
    <source>
        <dbReference type="EMBL" id="GJE93102.1"/>
    </source>
</evidence>
<feature type="transmembrane region" description="Helical" evidence="1">
    <location>
        <begin position="12"/>
        <end position="33"/>
    </location>
</feature>
<evidence type="ECO:0000313" key="4">
    <source>
        <dbReference type="Proteomes" id="UP000703269"/>
    </source>
</evidence>
<dbReference type="Pfam" id="PF03372">
    <property type="entry name" value="Exo_endo_phos"/>
    <property type="match status" value="1"/>
</dbReference>
<dbReference type="InterPro" id="IPR036691">
    <property type="entry name" value="Endo/exonu/phosph_ase_sf"/>
</dbReference>
<evidence type="ECO:0000256" key="1">
    <source>
        <dbReference type="SAM" id="Phobius"/>
    </source>
</evidence>
<keyword evidence="4" id="KW-1185">Reference proteome</keyword>
<dbReference type="GO" id="GO:0004519">
    <property type="term" value="F:endonuclease activity"/>
    <property type="evidence" value="ECO:0007669"/>
    <property type="project" value="UniProtKB-KW"/>
</dbReference>